<dbReference type="AlphaFoldDB" id="A0A644YUN7"/>
<reference evidence="1" key="1">
    <citation type="submission" date="2019-08" db="EMBL/GenBank/DDBJ databases">
        <authorList>
            <person name="Kucharzyk K."/>
            <person name="Murdoch R.W."/>
            <person name="Higgins S."/>
            <person name="Loffler F."/>
        </authorList>
    </citation>
    <scope>NUCLEOTIDE SEQUENCE</scope>
</reference>
<name>A0A644YUN7_9ZZZZ</name>
<evidence type="ECO:0000313" key="1">
    <source>
        <dbReference type="EMBL" id="MPM31561.1"/>
    </source>
</evidence>
<accession>A0A644YUN7</accession>
<protein>
    <submittedName>
        <fullName evidence="1">Uncharacterized protein</fullName>
    </submittedName>
</protein>
<comment type="caution">
    <text evidence="1">The sequence shown here is derived from an EMBL/GenBank/DDBJ whole genome shotgun (WGS) entry which is preliminary data.</text>
</comment>
<sequence length="110" mass="12424">MADVQTHSDARIKAFHVIPDIFGIGIKRHIRPVQVNSVLEIVFLHFFIHIRQQFIVGHADDQFHAHAPGILKCFVYFFLRSHINGADGVTGHVFSFQLGMKSSNLFIGTV</sequence>
<proteinExistence type="predicted"/>
<gene>
    <name evidence="1" type="ORF">SDC9_78117</name>
</gene>
<organism evidence="1">
    <name type="scientific">bioreactor metagenome</name>
    <dbReference type="NCBI Taxonomy" id="1076179"/>
    <lineage>
        <taxon>unclassified sequences</taxon>
        <taxon>metagenomes</taxon>
        <taxon>ecological metagenomes</taxon>
    </lineage>
</organism>
<dbReference type="EMBL" id="VSSQ01006110">
    <property type="protein sequence ID" value="MPM31561.1"/>
    <property type="molecule type" value="Genomic_DNA"/>
</dbReference>